<keyword evidence="2" id="KW-1185">Reference proteome</keyword>
<evidence type="ECO:0000313" key="1">
    <source>
        <dbReference type="EMBL" id="EEF38327.1"/>
    </source>
</evidence>
<evidence type="ECO:0008006" key="3">
    <source>
        <dbReference type="Google" id="ProtNLM"/>
    </source>
</evidence>
<dbReference type="PANTHER" id="PTHR47074">
    <property type="entry name" value="BNAC02G40300D PROTEIN"/>
    <property type="match status" value="1"/>
</dbReference>
<dbReference type="InterPro" id="IPR052929">
    <property type="entry name" value="RNase_H-like_EbsB-rel"/>
</dbReference>
<protein>
    <recommendedName>
        <fullName evidence="3">RNase H type-1 domain-containing protein</fullName>
    </recommendedName>
</protein>
<dbReference type="InParanoid" id="B9SDP8"/>
<name>B9SDP8_RICCO</name>
<sequence length="91" mass="9832">MKPPSDMYKMNVDAARDSFGLFVMAKHGCISGPLNPTLAEASSVREALSWIKQAGLSHIQVELDSQMGALCSSSVNKQYSTCPCKGCLFFV</sequence>
<dbReference type="AlphaFoldDB" id="B9SDP8"/>
<dbReference type="PANTHER" id="PTHR47074:SF11">
    <property type="entry name" value="REVERSE TRANSCRIPTASE-LIKE PROTEIN"/>
    <property type="match status" value="1"/>
</dbReference>
<dbReference type="EMBL" id="EQ973928">
    <property type="protein sequence ID" value="EEF38327.1"/>
    <property type="molecule type" value="Genomic_DNA"/>
</dbReference>
<evidence type="ECO:0000313" key="2">
    <source>
        <dbReference type="Proteomes" id="UP000008311"/>
    </source>
</evidence>
<organism evidence="1 2">
    <name type="scientific">Ricinus communis</name>
    <name type="common">Castor bean</name>
    <dbReference type="NCBI Taxonomy" id="3988"/>
    <lineage>
        <taxon>Eukaryota</taxon>
        <taxon>Viridiplantae</taxon>
        <taxon>Streptophyta</taxon>
        <taxon>Embryophyta</taxon>
        <taxon>Tracheophyta</taxon>
        <taxon>Spermatophyta</taxon>
        <taxon>Magnoliopsida</taxon>
        <taxon>eudicotyledons</taxon>
        <taxon>Gunneridae</taxon>
        <taxon>Pentapetalae</taxon>
        <taxon>rosids</taxon>
        <taxon>fabids</taxon>
        <taxon>Malpighiales</taxon>
        <taxon>Euphorbiaceae</taxon>
        <taxon>Acalyphoideae</taxon>
        <taxon>Acalypheae</taxon>
        <taxon>Ricinus</taxon>
    </lineage>
</organism>
<dbReference type="Proteomes" id="UP000008311">
    <property type="component" value="Unassembled WGS sequence"/>
</dbReference>
<accession>B9SDP8</accession>
<gene>
    <name evidence="1" type="ORF">RCOM_0423050</name>
</gene>
<reference evidence="2" key="1">
    <citation type="journal article" date="2010" name="Nat. Biotechnol.">
        <title>Draft genome sequence of the oilseed species Ricinus communis.</title>
        <authorList>
            <person name="Chan A.P."/>
            <person name="Crabtree J."/>
            <person name="Zhao Q."/>
            <person name="Lorenzi H."/>
            <person name="Orvis J."/>
            <person name="Puiu D."/>
            <person name="Melake-Berhan A."/>
            <person name="Jones K.M."/>
            <person name="Redman J."/>
            <person name="Chen G."/>
            <person name="Cahoon E.B."/>
            <person name="Gedil M."/>
            <person name="Stanke M."/>
            <person name="Haas B.J."/>
            <person name="Wortman J.R."/>
            <person name="Fraser-Liggett C.M."/>
            <person name="Ravel J."/>
            <person name="Rabinowicz P.D."/>
        </authorList>
    </citation>
    <scope>NUCLEOTIDE SEQUENCE [LARGE SCALE GENOMIC DNA]</scope>
    <source>
        <strain evidence="2">cv. Hale</strain>
    </source>
</reference>
<proteinExistence type="predicted"/>